<gene>
    <name evidence="1" type="ORF">RxyAA322_20130</name>
</gene>
<evidence type="ECO:0000313" key="2">
    <source>
        <dbReference type="Proteomes" id="UP000318065"/>
    </source>
</evidence>
<dbReference type="AlphaFoldDB" id="A0A510HJH4"/>
<reference evidence="1" key="1">
    <citation type="journal article" date="2019" name="Microbiol. Resour. Announc.">
        <title>Complete Genome Sequence of Rubrobacter xylanophilus Strain AA3-22, Isolated from Arima Onsen in Japan.</title>
        <authorList>
            <person name="Tomariguchi N."/>
            <person name="Miyazaki K."/>
        </authorList>
    </citation>
    <scope>NUCLEOTIDE SEQUENCE [LARGE SCALE GENOMIC DNA]</scope>
    <source>
        <strain evidence="1">AA3-22</strain>
    </source>
</reference>
<accession>A0A510HJH4</accession>
<name>A0A510HJH4_9ACTN</name>
<dbReference type="PIRSF" id="PIRSF018957">
    <property type="entry name" value="UCP018957"/>
    <property type="match status" value="1"/>
</dbReference>
<sequence length="199" mass="22482">MGSPRQGTLRHALKEWAVAVRALERGATALVIRKGGIREKAFAVPRRRFLLLPGYEHQRPELLKPEFRDLMEGLSGLDDSGPLRFTSLAEVHAAYEISEPESLEAIDPHHMWTRRYAESRFRWRPKKPLTVLLLRTYLLPEPVELPYREAYGGCKSWIELEEEVPVAGARPALDDEAFERLAAPALAVLRDLEPAPVGG</sequence>
<proteinExistence type="predicted"/>
<dbReference type="InterPro" id="IPR014923">
    <property type="entry name" value="DUF1802"/>
</dbReference>
<dbReference type="Pfam" id="PF08819">
    <property type="entry name" value="DUF1802"/>
    <property type="match status" value="1"/>
</dbReference>
<dbReference type="Proteomes" id="UP000318065">
    <property type="component" value="Chromosome"/>
</dbReference>
<protein>
    <recommendedName>
        <fullName evidence="3">DUF1802 domain-containing protein</fullName>
    </recommendedName>
</protein>
<organism evidence="1 2">
    <name type="scientific">Rubrobacter xylanophilus</name>
    <dbReference type="NCBI Taxonomy" id="49319"/>
    <lineage>
        <taxon>Bacteria</taxon>
        <taxon>Bacillati</taxon>
        <taxon>Actinomycetota</taxon>
        <taxon>Rubrobacteria</taxon>
        <taxon>Rubrobacterales</taxon>
        <taxon>Rubrobacteraceae</taxon>
        <taxon>Rubrobacter</taxon>
    </lineage>
</organism>
<dbReference type="EMBL" id="AP019791">
    <property type="protein sequence ID" value="BBL80159.1"/>
    <property type="molecule type" value="Genomic_DNA"/>
</dbReference>
<keyword evidence="2" id="KW-1185">Reference proteome</keyword>
<evidence type="ECO:0008006" key="3">
    <source>
        <dbReference type="Google" id="ProtNLM"/>
    </source>
</evidence>
<evidence type="ECO:0000313" key="1">
    <source>
        <dbReference type="EMBL" id="BBL80159.1"/>
    </source>
</evidence>
<dbReference type="InterPro" id="IPR008307">
    <property type="entry name" value="UCP018957"/>
</dbReference>